<dbReference type="GO" id="GO:0004568">
    <property type="term" value="F:chitinase activity"/>
    <property type="evidence" value="ECO:0007669"/>
    <property type="project" value="InterPro"/>
</dbReference>
<keyword evidence="2" id="KW-0611">Plant defense</keyword>
<evidence type="ECO:0000313" key="9">
    <source>
        <dbReference type="Proteomes" id="UP000076447"/>
    </source>
</evidence>
<dbReference type="GO" id="GO:0016998">
    <property type="term" value="P:cell wall macromolecule catabolic process"/>
    <property type="evidence" value="ECO:0007669"/>
    <property type="project" value="InterPro"/>
</dbReference>
<dbReference type="GO" id="GO:0030246">
    <property type="term" value="F:carbohydrate binding"/>
    <property type="evidence" value="ECO:0007669"/>
    <property type="project" value="InterPro"/>
</dbReference>
<feature type="active site" description="Proton donor" evidence="4">
    <location>
        <position position="171"/>
    </location>
</feature>
<dbReference type="InterPro" id="IPR023346">
    <property type="entry name" value="Lysozyme-like_dom_sf"/>
</dbReference>
<feature type="domain" description="Chitin-binding type-3" evidence="7">
    <location>
        <begin position="63"/>
        <end position="105"/>
    </location>
</feature>
<keyword evidence="1" id="KW-0378">Hydrolase</keyword>
<feature type="chain" id="PRO_5038620337" evidence="6">
    <location>
        <begin position="34"/>
        <end position="318"/>
    </location>
</feature>
<dbReference type="Gene3D" id="3.30.20.10">
    <property type="entry name" value="Endochitinase, domain 2"/>
    <property type="match status" value="1"/>
</dbReference>
<dbReference type="EMBL" id="LRIE01000034">
    <property type="protein sequence ID" value="KZM36973.1"/>
    <property type="molecule type" value="Genomic_DNA"/>
</dbReference>
<dbReference type="Gene3D" id="1.10.530.10">
    <property type="match status" value="1"/>
</dbReference>
<evidence type="ECO:0000256" key="1">
    <source>
        <dbReference type="ARBA" id="ARBA00022801"/>
    </source>
</evidence>
<dbReference type="CDD" id="cd12215">
    <property type="entry name" value="ChiC_BD"/>
    <property type="match status" value="1"/>
</dbReference>
<dbReference type="GO" id="GO:0006032">
    <property type="term" value="P:chitin catabolic process"/>
    <property type="evidence" value="ECO:0007669"/>
    <property type="project" value="InterPro"/>
</dbReference>
<protein>
    <submittedName>
        <fullName evidence="8">Chitinase class I</fullName>
    </submittedName>
</protein>
<dbReference type="InterPro" id="IPR016283">
    <property type="entry name" value="Glyco_hydro_19"/>
</dbReference>
<evidence type="ECO:0000256" key="3">
    <source>
        <dbReference type="ARBA" id="ARBA00023157"/>
    </source>
</evidence>
<keyword evidence="3 5" id="KW-1015">Disulfide bond</keyword>
<dbReference type="PIRSF" id="PIRSF001060">
    <property type="entry name" value="Endochitinase"/>
    <property type="match status" value="1"/>
</dbReference>
<dbReference type="GO" id="GO:0005576">
    <property type="term" value="C:extracellular region"/>
    <property type="evidence" value="ECO:0007669"/>
    <property type="project" value="InterPro"/>
</dbReference>
<dbReference type="InterPro" id="IPR036573">
    <property type="entry name" value="CBM_sf_5/12"/>
</dbReference>
<dbReference type="PANTHER" id="PTHR22595:SF79">
    <property type="entry name" value="CHITINASE 12"/>
    <property type="match status" value="1"/>
</dbReference>
<dbReference type="SUPFAM" id="SSF53955">
    <property type="entry name" value="Lysozyme-like"/>
    <property type="match status" value="1"/>
</dbReference>
<dbReference type="CDD" id="cd00325">
    <property type="entry name" value="chitinase_GH19"/>
    <property type="match status" value="1"/>
</dbReference>
<evidence type="ECO:0000256" key="6">
    <source>
        <dbReference type="SAM" id="SignalP"/>
    </source>
</evidence>
<dbReference type="Gene3D" id="2.10.10.20">
    <property type="entry name" value="Carbohydrate-binding module superfamily 5/12"/>
    <property type="match status" value="1"/>
</dbReference>
<dbReference type="InterPro" id="IPR003610">
    <property type="entry name" value="CBM5/12"/>
</dbReference>
<feature type="disulfide bond" evidence="5">
    <location>
        <begin position="286"/>
        <end position="318"/>
    </location>
</feature>
<evidence type="ECO:0000256" key="2">
    <source>
        <dbReference type="ARBA" id="ARBA00022821"/>
    </source>
</evidence>
<dbReference type="PATRIC" id="fig|43678.3.peg.334"/>
<sequence length="318" mass="33336">MGAWMFGTRTVSGVRRGVAIVAAGLVSAVVATAAAAPGAATTAPAAAPLAVVTETTAPASTCAGAWSETTAYQGGATASHHGRNFVAKWWTQRESPGATSVWTDAGACAGLESDFVISEAEFDAIFPTRAAFYTYQGLVDALAAYPRFANTGTDTMKTQEAAAFLTHADFESVGLRYVKEINTANYWIKCDYSQSFGCPAGQEAYYGRGPIMFSWNFNYKAAGDALGIDLLNDPWLVEQDPSIAWQTALWYWNTQNGPGVMTSHEAMVGGAGFGQTINSLNGALECNGGNPASVASRVARYEKITAILGVEPGSGLSC</sequence>
<dbReference type="GO" id="GO:0005975">
    <property type="term" value="P:carbohydrate metabolic process"/>
    <property type="evidence" value="ECO:0007669"/>
    <property type="project" value="InterPro"/>
</dbReference>
<evidence type="ECO:0000256" key="4">
    <source>
        <dbReference type="PIRSR" id="PIRSR001060-1"/>
    </source>
</evidence>
<evidence type="ECO:0000259" key="7">
    <source>
        <dbReference type="SMART" id="SM00495"/>
    </source>
</evidence>
<name>A0A163T135_9CELL</name>
<gene>
    <name evidence="8" type="ORF">OJAG_03130</name>
</gene>
<reference evidence="8 9" key="1">
    <citation type="submission" date="2016-01" db="EMBL/GenBank/DDBJ databases">
        <title>Genome sequence of Oerskovia enterophila VJag, an agar and cellulose degrading bacterium.</title>
        <authorList>
            <person name="Poehlein A."/>
            <person name="Jag V."/>
            <person name="Bengelsdorf F."/>
            <person name="Duerre P."/>
            <person name="Daniel R."/>
        </authorList>
    </citation>
    <scope>NUCLEOTIDE SEQUENCE [LARGE SCALE GENOMIC DNA]</scope>
    <source>
        <strain evidence="8 9">VJag</strain>
    </source>
</reference>
<proteinExistence type="predicted"/>
<dbReference type="STRING" id="43678.OJAG_03130"/>
<dbReference type="PANTHER" id="PTHR22595">
    <property type="entry name" value="CHITINASE-RELATED"/>
    <property type="match status" value="1"/>
</dbReference>
<feature type="signal peptide" evidence="6">
    <location>
        <begin position="1"/>
        <end position="33"/>
    </location>
</feature>
<dbReference type="SMART" id="SM00495">
    <property type="entry name" value="ChtBD3"/>
    <property type="match status" value="1"/>
</dbReference>
<dbReference type="Pfam" id="PF00182">
    <property type="entry name" value="Glyco_hydro_19"/>
    <property type="match status" value="1"/>
</dbReference>
<dbReference type="GO" id="GO:0050832">
    <property type="term" value="P:defense response to fungus"/>
    <property type="evidence" value="ECO:0007669"/>
    <property type="project" value="UniProtKB-ARBA"/>
</dbReference>
<dbReference type="InterPro" id="IPR000726">
    <property type="entry name" value="Glyco_hydro_19_cat"/>
</dbReference>
<dbReference type="Proteomes" id="UP000076447">
    <property type="component" value="Unassembled WGS sequence"/>
</dbReference>
<dbReference type="AlphaFoldDB" id="A0A163T135"/>
<dbReference type="Pfam" id="PF02839">
    <property type="entry name" value="CBM_5_12"/>
    <property type="match status" value="1"/>
</dbReference>
<comment type="caution">
    <text evidence="8">The sequence shown here is derived from an EMBL/GenBank/DDBJ whole genome shotgun (WGS) entry which is preliminary data.</text>
</comment>
<evidence type="ECO:0000313" key="8">
    <source>
        <dbReference type="EMBL" id="KZM36973.1"/>
    </source>
</evidence>
<feature type="disulfide bond" evidence="5">
    <location>
        <begin position="190"/>
        <end position="198"/>
    </location>
</feature>
<accession>A0A163T135</accession>
<organism evidence="8 9">
    <name type="scientific">Oerskovia enterophila</name>
    <dbReference type="NCBI Taxonomy" id="43678"/>
    <lineage>
        <taxon>Bacteria</taxon>
        <taxon>Bacillati</taxon>
        <taxon>Actinomycetota</taxon>
        <taxon>Actinomycetes</taxon>
        <taxon>Micrococcales</taxon>
        <taxon>Cellulomonadaceae</taxon>
        <taxon>Oerskovia</taxon>
    </lineage>
</organism>
<dbReference type="SUPFAM" id="SSF51055">
    <property type="entry name" value="Carbohydrate binding domain"/>
    <property type="match status" value="1"/>
</dbReference>
<keyword evidence="6" id="KW-0732">Signal</keyword>
<evidence type="ECO:0000256" key="5">
    <source>
        <dbReference type="PIRSR" id="PIRSR001060-2"/>
    </source>
</evidence>